<accession>A0AAN8IPY1</accession>
<evidence type="ECO:0000256" key="4">
    <source>
        <dbReference type="ARBA" id="ARBA00022643"/>
    </source>
</evidence>
<feature type="compositionally biased region" description="Acidic residues" evidence="13">
    <location>
        <begin position="361"/>
        <end position="371"/>
    </location>
</feature>
<dbReference type="Gene3D" id="3.40.50.620">
    <property type="entry name" value="HUPs"/>
    <property type="match status" value="1"/>
</dbReference>
<proteinExistence type="predicted"/>
<sequence length="371" mass="40804">MSSDASAAAASPMTNGSVPSGTGSHREADASNNPATASSTQHLQSLADVCADLNQRVTSFLTASPESEVVKRTQEQTRISIKVIEKALEDYDFNALSLSYNGGKDCLVLLILYLSTLHTHFTSQSAPTSHDATASVSSHPLSTTDTTISKFPTSIPSIYAKPPDPFPAVTSFVDSSSTQYHLSLTHIQTNPGTKPTTAKANSHSSPPTSPEKQRTQAFETETTQKDPSEAGRTITFRDAFAIYLHSHPSVRAIFVGTRRTDPHGSSLTHFDRTDGNWPDFMRIHPVIDWHLSEIWCFLRSPHLAPPNAENEDGEEKHLDYCTMYDEGYTSLGGVNDTLRNPHLKYTDETGQERYKPAYTLTEDDEERLGRE</sequence>
<dbReference type="CDD" id="cd23948">
    <property type="entry name" value="FAD_synthase"/>
    <property type="match status" value="1"/>
</dbReference>
<feature type="region of interest" description="Disordered" evidence="13">
    <location>
        <begin position="187"/>
        <end position="228"/>
    </location>
</feature>
<feature type="compositionally biased region" description="Basic and acidic residues" evidence="13">
    <location>
        <begin position="344"/>
        <end position="355"/>
    </location>
</feature>
<evidence type="ECO:0000313" key="15">
    <source>
        <dbReference type="EMBL" id="KAK5955492.1"/>
    </source>
</evidence>
<dbReference type="AlphaFoldDB" id="A0AAN8IPY1"/>
<dbReference type="EMBL" id="JAKLMC020000006">
    <property type="protein sequence ID" value="KAK5955492.1"/>
    <property type="molecule type" value="Genomic_DNA"/>
</dbReference>
<evidence type="ECO:0000256" key="1">
    <source>
        <dbReference type="ARBA" id="ARBA00004726"/>
    </source>
</evidence>
<evidence type="ECO:0000256" key="10">
    <source>
        <dbReference type="ARBA" id="ARBA00031145"/>
    </source>
</evidence>
<comment type="pathway">
    <text evidence="1">Cofactor biosynthesis; FAD biosynthesis; FAD from FMN: step 1/1.</text>
</comment>
<organism evidence="15 16">
    <name type="scientific">Knufia fluminis</name>
    <dbReference type="NCBI Taxonomy" id="191047"/>
    <lineage>
        <taxon>Eukaryota</taxon>
        <taxon>Fungi</taxon>
        <taxon>Dikarya</taxon>
        <taxon>Ascomycota</taxon>
        <taxon>Pezizomycotina</taxon>
        <taxon>Eurotiomycetes</taxon>
        <taxon>Chaetothyriomycetidae</taxon>
        <taxon>Chaetothyriales</taxon>
        <taxon>Trichomeriaceae</taxon>
        <taxon>Knufia</taxon>
    </lineage>
</organism>
<keyword evidence="16" id="KW-1185">Reference proteome</keyword>
<feature type="region of interest" description="Disordered" evidence="13">
    <location>
        <begin position="123"/>
        <end position="148"/>
    </location>
</feature>
<keyword evidence="6 15" id="KW-0548">Nucleotidyltransferase</keyword>
<protein>
    <recommendedName>
        <fullName evidence="2">FAD synthase</fullName>
        <ecNumber evidence="2">2.7.7.2</ecNumber>
    </recommendedName>
    <alternativeName>
        <fullName evidence="10">FAD pyrophosphorylase</fullName>
    </alternativeName>
    <alternativeName>
        <fullName evidence="11">FMN adenylyltransferase</fullName>
    </alternativeName>
</protein>
<dbReference type="SUPFAM" id="SSF52402">
    <property type="entry name" value="Adenine nucleotide alpha hydrolases-like"/>
    <property type="match status" value="1"/>
</dbReference>
<dbReference type="EC" id="2.7.7.2" evidence="2"/>
<evidence type="ECO:0000256" key="8">
    <source>
        <dbReference type="ARBA" id="ARBA00022827"/>
    </source>
</evidence>
<name>A0AAN8IPY1_9EURO</name>
<reference evidence="15 16" key="1">
    <citation type="submission" date="2022-12" db="EMBL/GenBank/DDBJ databases">
        <title>Genomic features and morphological characterization of a novel Knufia sp. strain isolated from spacecraft assembly facility.</title>
        <authorList>
            <person name="Teixeira M."/>
            <person name="Chander A.M."/>
            <person name="Stajich J.E."/>
            <person name="Venkateswaran K."/>
        </authorList>
    </citation>
    <scope>NUCLEOTIDE SEQUENCE [LARGE SCALE GENOMIC DNA]</scope>
    <source>
        <strain evidence="15 16">FJI-L2-BK-P2</strain>
    </source>
</reference>
<evidence type="ECO:0000256" key="7">
    <source>
        <dbReference type="ARBA" id="ARBA00022741"/>
    </source>
</evidence>
<feature type="compositionally biased region" description="Polar residues" evidence="13">
    <location>
        <begin position="187"/>
        <end position="206"/>
    </location>
</feature>
<evidence type="ECO:0000256" key="13">
    <source>
        <dbReference type="SAM" id="MobiDB-lite"/>
    </source>
</evidence>
<keyword evidence="3" id="KW-0285">Flavoprotein</keyword>
<evidence type="ECO:0000313" key="16">
    <source>
        <dbReference type="Proteomes" id="UP001316803"/>
    </source>
</evidence>
<dbReference type="GO" id="GO:0003919">
    <property type="term" value="F:FMN adenylyltransferase activity"/>
    <property type="evidence" value="ECO:0007669"/>
    <property type="project" value="UniProtKB-EC"/>
</dbReference>
<dbReference type="PANTHER" id="PTHR23293:SF9">
    <property type="entry name" value="FAD SYNTHASE"/>
    <property type="match status" value="1"/>
</dbReference>
<dbReference type="Proteomes" id="UP001316803">
    <property type="component" value="Unassembled WGS sequence"/>
</dbReference>
<evidence type="ECO:0000256" key="12">
    <source>
        <dbReference type="ARBA" id="ARBA00049494"/>
    </source>
</evidence>
<feature type="domain" description="Phosphoadenosine phosphosulphate reductase" evidence="14">
    <location>
        <begin position="96"/>
        <end position="300"/>
    </location>
</feature>
<dbReference type="GO" id="GO:0005524">
    <property type="term" value="F:ATP binding"/>
    <property type="evidence" value="ECO:0007669"/>
    <property type="project" value="UniProtKB-KW"/>
</dbReference>
<feature type="region of interest" description="Disordered" evidence="13">
    <location>
        <begin position="339"/>
        <end position="371"/>
    </location>
</feature>
<dbReference type="GO" id="GO:0006747">
    <property type="term" value="P:FAD biosynthetic process"/>
    <property type="evidence" value="ECO:0007669"/>
    <property type="project" value="TreeGrafter"/>
</dbReference>
<feature type="region of interest" description="Disordered" evidence="13">
    <location>
        <begin position="1"/>
        <end position="39"/>
    </location>
</feature>
<feature type="compositionally biased region" description="Polar residues" evidence="13">
    <location>
        <begin position="30"/>
        <end position="39"/>
    </location>
</feature>
<dbReference type="PANTHER" id="PTHR23293">
    <property type="entry name" value="FAD SYNTHETASE-RELATED FMN ADENYLYLTRANSFERASE"/>
    <property type="match status" value="1"/>
</dbReference>
<keyword evidence="9" id="KW-0067">ATP-binding</keyword>
<evidence type="ECO:0000256" key="11">
    <source>
        <dbReference type="ARBA" id="ARBA00031871"/>
    </source>
</evidence>
<evidence type="ECO:0000259" key="14">
    <source>
        <dbReference type="Pfam" id="PF01507"/>
    </source>
</evidence>
<evidence type="ECO:0000256" key="6">
    <source>
        <dbReference type="ARBA" id="ARBA00022695"/>
    </source>
</evidence>
<evidence type="ECO:0000256" key="2">
    <source>
        <dbReference type="ARBA" id="ARBA00012393"/>
    </source>
</evidence>
<keyword evidence="4" id="KW-0288">FMN</keyword>
<feature type="compositionally biased region" description="Polar residues" evidence="13">
    <location>
        <begin position="12"/>
        <end position="23"/>
    </location>
</feature>
<keyword evidence="7" id="KW-0547">Nucleotide-binding</keyword>
<comment type="catalytic activity">
    <reaction evidence="12">
        <text>FMN + ATP + H(+) = FAD + diphosphate</text>
        <dbReference type="Rhea" id="RHEA:17237"/>
        <dbReference type="ChEBI" id="CHEBI:15378"/>
        <dbReference type="ChEBI" id="CHEBI:30616"/>
        <dbReference type="ChEBI" id="CHEBI:33019"/>
        <dbReference type="ChEBI" id="CHEBI:57692"/>
        <dbReference type="ChEBI" id="CHEBI:58210"/>
        <dbReference type="EC" id="2.7.7.2"/>
    </reaction>
</comment>
<feature type="compositionally biased region" description="Low complexity" evidence="13">
    <location>
        <begin position="1"/>
        <end position="11"/>
    </location>
</feature>
<dbReference type="InterPro" id="IPR014729">
    <property type="entry name" value="Rossmann-like_a/b/a_fold"/>
</dbReference>
<evidence type="ECO:0000256" key="3">
    <source>
        <dbReference type="ARBA" id="ARBA00022630"/>
    </source>
</evidence>
<comment type="caution">
    <text evidence="15">The sequence shown here is derived from an EMBL/GenBank/DDBJ whole genome shotgun (WGS) entry which is preliminary data.</text>
</comment>
<evidence type="ECO:0000256" key="5">
    <source>
        <dbReference type="ARBA" id="ARBA00022679"/>
    </source>
</evidence>
<keyword evidence="5 15" id="KW-0808">Transferase</keyword>
<gene>
    <name evidence="15" type="primary">FAD1</name>
    <name evidence="15" type="ORF">OHC33_003131</name>
</gene>
<keyword evidence="8" id="KW-0274">FAD</keyword>
<dbReference type="Pfam" id="PF01507">
    <property type="entry name" value="PAPS_reduct"/>
    <property type="match status" value="1"/>
</dbReference>
<dbReference type="InterPro" id="IPR002500">
    <property type="entry name" value="PAPS_reduct_dom"/>
</dbReference>
<evidence type="ECO:0000256" key="9">
    <source>
        <dbReference type="ARBA" id="ARBA00022840"/>
    </source>
</evidence>